<comment type="caution">
    <text evidence="1">The sequence shown here is derived from an EMBL/GenBank/DDBJ whole genome shotgun (WGS) entry which is preliminary data.</text>
</comment>
<evidence type="ECO:0000313" key="1">
    <source>
        <dbReference type="EMBL" id="KKU87876.1"/>
    </source>
</evidence>
<reference evidence="1 2" key="1">
    <citation type="journal article" date="2015" name="Nature">
        <title>rRNA introns, odd ribosomes, and small enigmatic genomes across a large radiation of phyla.</title>
        <authorList>
            <person name="Brown C.T."/>
            <person name="Hug L.A."/>
            <person name="Thomas B.C."/>
            <person name="Sharon I."/>
            <person name="Castelle C.J."/>
            <person name="Singh A."/>
            <person name="Wilkins M.J."/>
            <person name="Williams K.H."/>
            <person name="Banfield J.F."/>
        </authorList>
    </citation>
    <scope>NUCLEOTIDE SEQUENCE [LARGE SCALE GENOMIC DNA]</scope>
</reference>
<proteinExistence type="predicted"/>
<accession>A0A0G1U1E3</accession>
<evidence type="ECO:0000313" key="2">
    <source>
        <dbReference type="Proteomes" id="UP000034772"/>
    </source>
</evidence>
<gene>
    <name evidence="1" type="ORF">UY17_C0007G0012</name>
</gene>
<organism evidence="1 2">
    <name type="scientific">Candidatus Beckwithbacteria bacterium GW2011_GWC2_47_9</name>
    <dbReference type="NCBI Taxonomy" id="1618373"/>
    <lineage>
        <taxon>Bacteria</taxon>
        <taxon>Candidatus Beckwithiibacteriota</taxon>
    </lineage>
</organism>
<dbReference type="Proteomes" id="UP000034772">
    <property type="component" value="Unassembled WGS sequence"/>
</dbReference>
<protein>
    <submittedName>
        <fullName evidence="1">Uncharacterized protein</fullName>
    </submittedName>
</protein>
<sequence length="102" mass="12139">MNKMDPFDTIKKKKALPKFENFIEAFKDTGSDKADKFDFESFLNQQEGRIRQQERQRFDQIRHEEQVIFSRQNQETKLEIETLQVEIKKLAKEVGGVMIEAE</sequence>
<feature type="non-terminal residue" evidence="1">
    <location>
        <position position="102"/>
    </location>
</feature>
<dbReference type="EMBL" id="LCOZ01000007">
    <property type="protein sequence ID" value="KKU87876.1"/>
    <property type="molecule type" value="Genomic_DNA"/>
</dbReference>
<dbReference type="AlphaFoldDB" id="A0A0G1U1E3"/>
<name>A0A0G1U1E3_9BACT</name>